<evidence type="ECO:0000256" key="5">
    <source>
        <dbReference type="ARBA" id="ARBA00023002"/>
    </source>
</evidence>
<dbReference type="SUPFAM" id="SSF51182">
    <property type="entry name" value="RmlC-like cupins"/>
    <property type="match status" value="1"/>
</dbReference>
<dbReference type="Pfam" id="PF07847">
    <property type="entry name" value="PCO_ADO"/>
    <property type="match status" value="1"/>
</dbReference>
<dbReference type="Gene3D" id="2.60.120.10">
    <property type="entry name" value="Jelly Rolls"/>
    <property type="match status" value="1"/>
</dbReference>
<name>A0A0S3RWJ8_PHAAN</name>
<dbReference type="AlphaFoldDB" id="A0A0S3RWJ8"/>
<comment type="similarity">
    <text evidence="2">Belongs to the cysteine dioxygenase family.</text>
</comment>
<gene>
    <name evidence="8" type="primary">Vigan.04G245300</name>
    <name evidence="8" type="ORF">VIGAN_04245300</name>
</gene>
<dbReference type="OrthoDB" id="271433at2759"/>
<dbReference type="InterPro" id="IPR012864">
    <property type="entry name" value="PCO/ADO"/>
</dbReference>
<dbReference type="InterPro" id="IPR011051">
    <property type="entry name" value="RmlC_Cupin_sf"/>
</dbReference>
<dbReference type="EMBL" id="AP015037">
    <property type="protein sequence ID" value="BAT84967.1"/>
    <property type="molecule type" value="Genomic_DNA"/>
</dbReference>
<reference evidence="8 9" key="1">
    <citation type="journal article" date="2015" name="Sci. Rep.">
        <title>The power of single molecule real-time sequencing technology in the de novo assembly of a eukaryotic genome.</title>
        <authorList>
            <person name="Sakai H."/>
            <person name="Naito K."/>
            <person name="Ogiso-Tanaka E."/>
            <person name="Takahashi Y."/>
            <person name="Iseki K."/>
            <person name="Muto C."/>
            <person name="Satou K."/>
            <person name="Teruya K."/>
            <person name="Shiroma A."/>
            <person name="Shimoji M."/>
            <person name="Hirano T."/>
            <person name="Itoh T."/>
            <person name="Kaga A."/>
            <person name="Tomooka N."/>
        </authorList>
    </citation>
    <scope>NUCLEOTIDE SEQUENCE [LARGE SCALE GENOMIC DNA]</scope>
    <source>
        <strain evidence="9">cv. Shumari</strain>
    </source>
</reference>
<dbReference type="Proteomes" id="UP000291084">
    <property type="component" value="Chromosome 4"/>
</dbReference>
<dbReference type="CDD" id="cd20289">
    <property type="entry name" value="cupin_ADO"/>
    <property type="match status" value="1"/>
</dbReference>
<evidence type="ECO:0000256" key="2">
    <source>
        <dbReference type="ARBA" id="ARBA00006622"/>
    </source>
</evidence>
<comment type="cofactor">
    <cofactor evidence="1">
        <name>Fe(2+)</name>
        <dbReference type="ChEBI" id="CHEBI:29033"/>
    </cofactor>
</comment>
<dbReference type="GO" id="GO:0017172">
    <property type="term" value="F:cysteine dioxygenase activity"/>
    <property type="evidence" value="ECO:0007669"/>
    <property type="project" value="UniProtKB-EC"/>
</dbReference>
<evidence type="ECO:0000256" key="4">
    <source>
        <dbReference type="ARBA" id="ARBA00022723"/>
    </source>
</evidence>
<protein>
    <recommendedName>
        <fullName evidence="3">cysteine dioxygenase</fullName>
        <ecNumber evidence="3">1.13.11.20</ecNumber>
    </recommendedName>
</protein>
<sequence>MEGSLVDNGGERVGRGNKVGYVRKGIGKKRKQLLRRVRRSDMTVSNTLQQLFHSCTEAFKGPATVPSPQDVQRLRQILDNMKPEDVGLNKDLQFFKPGNAVRENQRVTYTTVYKCDKFSLCIFFIPEGGIIPLHNHPDMTVFSKLLLGLMHIKSYDWIDPELSNDNLMQQPSQLRMAKLKADKVFTSSCDTSVLYPTTGGNIHEFKAITPCAVLDVIGPPYSKEDGRDCSYYKDHPCTVFPSEYLFPNTFILFQGMTKLHSFFMLFSHYNWISSCIEDQYKLTRRNPVVMRCYISVL</sequence>
<proteinExistence type="inferred from homology"/>
<keyword evidence="4" id="KW-0479">Metal-binding</keyword>
<evidence type="ECO:0000256" key="6">
    <source>
        <dbReference type="ARBA" id="ARBA00023004"/>
    </source>
</evidence>
<accession>A0A0S3RWJ8</accession>
<dbReference type="PANTHER" id="PTHR22966">
    <property type="entry name" value="2-AMINOETHANETHIOL DIOXYGENASE"/>
    <property type="match status" value="1"/>
</dbReference>
<dbReference type="InterPro" id="IPR014710">
    <property type="entry name" value="RmlC-like_jellyroll"/>
</dbReference>
<dbReference type="EC" id="1.13.11.20" evidence="3"/>
<keyword evidence="5" id="KW-0560">Oxidoreductase</keyword>
<evidence type="ECO:0000256" key="7">
    <source>
        <dbReference type="ARBA" id="ARBA00024284"/>
    </source>
</evidence>
<keyword evidence="9" id="KW-1185">Reference proteome</keyword>
<comment type="catalytic activity">
    <reaction evidence="7">
        <text>L-cysteine + O2 = 3-sulfino-L-alanine + H(+)</text>
        <dbReference type="Rhea" id="RHEA:20441"/>
        <dbReference type="ChEBI" id="CHEBI:15378"/>
        <dbReference type="ChEBI" id="CHEBI:15379"/>
        <dbReference type="ChEBI" id="CHEBI:35235"/>
        <dbReference type="ChEBI" id="CHEBI:61085"/>
        <dbReference type="EC" id="1.13.11.20"/>
    </reaction>
    <physiologicalReaction direction="left-to-right" evidence="7">
        <dbReference type="Rhea" id="RHEA:20442"/>
    </physiologicalReaction>
</comment>
<dbReference type="GO" id="GO:0046872">
    <property type="term" value="F:metal ion binding"/>
    <property type="evidence" value="ECO:0007669"/>
    <property type="project" value="UniProtKB-KW"/>
</dbReference>
<evidence type="ECO:0000256" key="1">
    <source>
        <dbReference type="ARBA" id="ARBA00001954"/>
    </source>
</evidence>
<organism evidence="8 9">
    <name type="scientific">Vigna angularis var. angularis</name>
    <dbReference type="NCBI Taxonomy" id="157739"/>
    <lineage>
        <taxon>Eukaryota</taxon>
        <taxon>Viridiplantae</taxon>
        <taxon>Streptophyta</taxon>
        <taxon>Embryophyta</taxon>
        <taxon>Tracheophyta</taxon>
        <taxon>Spermatophyta</taxon>
        <taxon>Magnoliopsida</taxon>
        <taxon>eudicotyledons</taxon>
        <taxon>Gunneridae</taxon>
        <taxon>Pentapetalae</taxon>
        <taxon>rosids</taxon>
        <taxon>fabids</taxon>
        <taxon>Fabales</taxon>
        <taxon>Fabaceae</taxon>
        <taxon>Papilionoideae</taxon>
        <taxon>50 kb inversion clade</taxon>
        <taxon>NPAAA clade</taxon>
        <taxon>indigoferoid/millettioid clade</taxon>
        <taxon>Phaseoleae</taxon>
        <taxon>Vigna</taxon>
    </lineage>
</organism>
<keyword evidence="6" id="KW-0408">Iron</keyword>
<dbReference type="PANTHER" id="PTHR22966:SF63">
    <property type="entry name" value="CYSTEINE DIOXYGENASE"/>
    <property type="match status" value="1"/>
</dbReference>
<evidence type="ECO:0000313" key="8">
    <source>
        <dbReference type="EMBL" id="BAT84967.1"/>
    </source>
</evidence>
<evidence type="ECO:0000256" key="3">
    <source>
        <dbReference type="ARBA" id="ARBA00013133"/>
    </source>
</evidence>
<dbReference type="GO" id="GO:0070483">
    <property type="term" value="P:detection of hypoxia"/>
    <property type="evidence" value="ECO:0007669"/>
    <property type="project" value="UniProtKB-ARBA"/>
</dbReference>
<evidence type="ECO:0000313" key="9">
    <source>
        <dbReference type="Proteomes" id="UP000291084"/>
    </source>
</evidence>